<dbReference type="EMBL" id="CP104965">
    <property type="protein sequence ID" value="UXN68237.1"/>
    <property type="molecule type" value="Genomic_DNA"/>
</dbReference>
<gene>
    <name evidence="7" type="ORF">N8A98_13220</name>
</gene>
<evidence type="ECO:0000313" key="8">
    <source>
        <dbReference type="Proteomes" id="UP001061862"/>
    </source>
</evidence>
<reference evidence="7 8" key="1">
    <citation type="submission" date="2022-09" db="EMBL/GenBank/DDBJ databases">
        <title>Interaction between co-microsymbionts with complementary sets of symbiotic genes in legume-rhizobium systems.</title>
        <authorList>
            <person name="Safronova V."/>
            <person name="Sazanova A."/>
            <person name="Afonin A."/>
            <person name="Chirak E."/>
        </authorList>
    </citation>
    <scope>NUCLEOTIDE SEQUENCE [LARGE SCALE GENOMIC DNA]</scope>
    <source>
        <strain evidence="7 8">A18/4-1</strain>
    </source>
</reference>
<feature type="transmembrane region" description="Helical" evidence="6">
    <location>
        <begin position="43"/>
        <end position="68"/>
    </location>
</feature>
<keyword evidence="4 6" id="KW-1133">Transmembrane helix</keyword>
<feature type="transmembrane region" description="Helical" evidence="6">
    <location>
        <begin position="74"/>
        <end position="92"/>
    </location>
</feature>
<dbReference type="RefSeq" id="WP_262165975.1">
    <property type="nucleotide sequence ID" value="NZ_CP104965.1"/>
</dbReference>
<keyword evidence="8" id="KW-1185">Reference proteome</keyword>
<evidence type="ECO:0000256" key="3">
    <source>
        <dbReference type="ARBA" id="ARBA00022692"/>
    </source>
</evidence>
<feature type="transmembrane region" description="Helical" evidence="6">
    <location>
        <begin position="152"/>
        <end position="173"/>
    </location>
</feature>
<keyword evidence="5 6" id="KW-0472">Membrane</keyword>
<proteinExistence type="predicted"/>
<evidence type="ECO:0000313" key="7">
    <source>
        <dbReference type="EMBL" id="UXN68237.1"/>
    </source>
</evidence>
<dbReference type="PANTHER" id="PTHR30086:SF20">
    <property type="entry name" value="ARGININE EXPORTER PROTEIN ARGO-RELATED"/>
    <property type="match status" value="1"/>
</dbReference>
<organism evidence="7 8">
    <name type="scientific">Devosia neptuniae</name>
    <dbReference type="NCBI Taxonomy" id="191302"/>
    <lineage>
        <taxon>Bacteria</taxon>
        <taxon>Pseudomonadati</taxon>
        <taxon>Pseudomonadota</taxon>
        <taxon>Alphaproteobacteria</taxon>
        <taxon>Hyphomicrobiales</taxon>
        <taxon>Devosiaceae</taxon>
        <taxon>Devosia</taxon>
    </lineage>
</organism>
<evidence type="ECO:0000256" key="5">
    <source>
        <dbReference type="ARBA" id="ARBA00023136"/>
    </source>
</evidence>
<evidence type="ECO:0000256" key="1">
    <source>
        <dbReference type="ARBA" id="ARBA00004651"/>
    </source>
</evidence>
<feature type="transmembrane region" description="Helical" evidence="6">
    <location>
        <begin position="185"/>
        <end position="207"/>
    </location>
</feature>
<accession>A0ABY6C7X9</accession>
<keyword evidence="2" id="KW-1003">Cell membrane</keyword>
<evidence type="ECO:0000256" key="4">
    <source>
        <dbReference type="ARBA" id="ARBA00022989"/>
    </source>
</evidence>
<name>A0ABY6C7X9_9HYPH</name>
<evidence type="ECO:0000256" key="2">
    <source>
        <dbReference type="ARBA" id="ARBA00022475"/>
    </source>
</evidence>
<feature type="transmembrane region" description="Helical" evidence="6">
    <location>
        <begin position="113"/>
        <end position="132"/>
    </location>
</feature>
<dbReference type="Proteomes" id="UP001061862">
    <property type="component" value="Chromosome"/>
</dbReference>
<dbReference type="Pfam" id="PF01810">
    <property type="entry name" value="LysE"/>
    <property type="match status" value="1"/>
</dbReference>
<dbReference type="InterPro" id="IPR001123">
    <property type="entry name" value="LeuE-type"/>
</dbReference>
<keyword evidence="3 6" id="KW-0812">Transmembrane</keyword>
<dbReference type="PANTHER" id="PTHR30086">
    <property type="entry name" value="ARGININE EXPORTER PROTEIN ARGO"/>
    <property type="match status" value="1"/>
</dbReference>
<feature type="transmembrane region" description="Helical" evidence="6">
    <location>
        <begin position="6"/>
        <end position="31"/>
    </location>
</feature>
<evidence type="ECO:0000256" key="6">
    <source>
        <dbReference type="SAM" id="Phobius"/>
    </source>
</evidence>
<protein>
    <submittedName>
        <fullName evidence="7">LysE family translocator</fullName>
    </submittedName>
</protein>
<comment type="subcellular location">
    <subcellularLocation>
        <location evidence="1">Cell membrane</location>
        <topology evidence="1">Multi-pass membrane protein</topology>
    </subcellularLocation>
</comment>
<sequence>MFDADSLALFALTAASLILTPGPAKLLLLSISASRGFPAGMRLALGIFLSDAIHVTLVALGLGTLIIANGNLRVAIAVLGAACLAYFAYLYAKKAIRGSLANPRPERVGSDTELISMGLLLNLFNPLAMAFYVGLLPQFADPTLSIPAPIQLAIYGGALVAIFLAVHTILALLASTFKRTTVSPLWFRASYALAAAVLLWLCARMLIGTFA</sequence>